<feature type="coiled-coil region" evidence="1">
    <location>
        <begin position="6"/>
        <end position="40"/>
    </location>
</feature>
<keyword evidence="4" id="KW-1185">Reference proteome</keyword>
<evidence type="ECO:0000313" key="4">
    <source>
        <dbReference type="Proteomes" id="UP000018144"/>
    </source>
</evidence>
<reference evidence="3 4" key="1">
    <citation type="journal article" date="2013" name="PLoS Genet.">
        <title>The genome and development-dependent transcriptomes of Pyronema confluens: a window into fungal evolution.</title>
        <authorList>
            <person name="Traeger S."/>
            <person name="Altegoer F."/>
            <person name="Freitag M."/>
            <person name="Gabaldon T."/>
            <person name="Kempken F."/>
            <person name="Kumar A."/>
            <person name="Marcet-Houben M."/>
            <person name="Poggeler S."/>
            <person name="Stajich J.E."/>
            <person name="Nowrousian M."/>
        </authorList>
    </citation>
    <scope>NUCLEOTIDE SEQUENCE [LARGE SCALE GENOMIC DNA]</scope>
    <source>
        <strain evidence="4">CBS 100304</strain>
        <tissue evidence="3">Vegetative mycelium</tissue>
    </source>
</reference>
<sequence>MNKTGLHPLAERVEELEELCDQLLEENDRLHERVRQLEWAMVPADDGENQLEWVIDPVGDEMEIESDGVEMGNHGEGVSGKEAATNGENGV</sequence>
<evidence type="ECO:0000256" key="2">
    <source>
        <dbReference type="SAM" id="MobiDB-lite"/>
    </source>
</evidence>
<name>U4L7V5_PYROM</name>
<feature type="region of interest" description="Disordered" evidence="2">
    <location>
        <begin position="68"/>
        <end position="91"/>
    </location>
</feature>
<dbReference type="Proteomes" id="UP000018144">
    <property type="component" value="Unassembled WGS sequence"/>
</dbReference>
<dbReference type="AlphaFoldDB" id="U4L7V5"/>
<keyword evidence="1" id="KW-0175">Coiled coil</keyword>
<evidence type="ECO:0000313" key="3">
    <source>
        <dbReference type="EMBL" id="CCX13233.1"/>
    </source>
</evidence>
<dbReference type="EMBL" id="HF935790">
    <property type="protein sequence ID" value="CCX13233.1"/>
    <property type="molecule type" value="Genomic_DNA"/>
</dbReference>
<evidence type="ECO:0000256" key="1">
    <source>
        <dbReference type="SAM" id="Coils"/>
    </source>
</evidence>
<protein>
    <submittedName>
        <fullName evidence="3">Uncharacterized protein</fullName>
    </submittedName>
</protein>
<proteinExistence type="predicted"/>
<gene>
    <name evidence="3" type="ORF">PCON_12826</name>
</gene>
<organism evidence="3 4">
    <name type="scientific">Pyronema omphalodes (strain CBS 100304)</name>
    <name type="common">Pyronema confluens</name>
    <dbReference type="NCBI Taxonomy" id="1076935"/>
    <lineage>
        <taxon>Eukaryota</taxon>
        <taxon>Fungi</taxon>
        <taxon>Dikarya</taxon>
        <taxon>Ascomycota</taxon>
        <taxon>Pezizomycotina</taxon>
        <taxon>Pezizomycetes</taxon>
        <taxon>Pezizales</taxon>
        <taxon>Pyronemataceae</taxon>
        <taxon>Pyronema</taxon>
    </lineage>
</organism>
<accession>U4L7V5</accession>